<protein>
    <recommendedName>
        <fullName evidence="3">MarR family transcriptional regulator</fullName>
    </recommendedName>
</protein>
<keyword evidence="2" id="KW-1185">Reference proteome</keyword>
<evidence type="ECO:0000313" key="1">
    <source>
        <dbReference type="EMBL" id="MBA8925951.1"/>
    </source>
</evidence>
<gene>
    <name evidence="1" type="ORF">BC739_003150</name>
</gene>
<evidence type="ECO:0008006" key="3">
    <source>
        <dbReference type="Google" id="ProtNLM"/>
    </source>
</evidence>
<proteinExistence type="predicted"/>
<accession>A0ABR6BGE1</accession>
<evidence type="ECO:0000313" key="2">
    <source>
        <dbReference type="Proteomes" id="UP000517916"/>
    </source>
</evidence>
<reference evidence="1 2" key="1">
    <citation type="submission" date="2020-08" db="EMBL/GenBank/DDBJ databases">
        <title>Genomic Encyclopedia of Archaeal and Bacterial Type Strains, Phase II (KMG-II): from individual species to whole genera.</title>
        <authorList>
            <person name="Goeker M."/>
        </authorList>
    </citation>
    <scope>NUCLEOTIDE SEQUENCE [LARGE SCALE GENOMIC DNA]</scope>
    <source>
        <strain evidence="1 2">DSM 43850</strain>
    </source>
</reference>
<organism evidence="1 2">
    <name type="scientific">Kutzneria viridogrisea</name>
    <dbReference type="NCBI Taxonomy" id="47990"/>
    <lineage>
        <taxon>Bacteria</taxon>
        <taxon>Bacillati</taxon>
        <taxon>Actinomycetota</taxon>
        <taxon>Actinomycetes</taxon>
        <taxon>Pseudonocardiales</taxon>
        <taxon>Pseudonocardiaceae</taxon>
        <taxon>Kutzneria</taxon>
    </lineage>
</organism>
<dbReference type="EMBL" id="JACJID010000002">
    <property type="protein sequence ID" value="MBA8925951.1"/>
    <property type="molecule type" value="Genomic_DNA"/>
</dbReference>
<dbReference type="InterPro" id="IPR036390">
    <property type="entry name" value="WH_DNA-bd_sf"/>
</dbReference>
<dbReference type="RefSeq" id="WP_182837566.1">
    <property type="nucleotide sequence ID" value="NZ_JACJID010000002.1"/>
</dbReference>
<dbReference type="Proteomes" id="UP000517916">
    <property type="component" value="Unassembled WGS sequence"/>
</dbReference>
<comment type="caution">
    <text evidence="1">The sequence shown here is derived from an EMBL/GenBank/DDBJ whole genome shotgun (WGS) entry which is preliminary data.</text>
</comment>
<dbReference type="SUPFAM" id="SSF46785">
    <property type="entry name" value="Winged helix' DNA-binding domain"/>
    <property type="match status" value="1"/>
</dbReference>
<sequence>MSTATDRYLTAMLPAIRARLHEASAGVSGADMMRRTDCWIDAERVGTLIGHGALTVRHLLLICRALDVPAAEVLAAAAAEVRESETQMAQEQTLPWHSVQLVLVAMVRDPHRMYSRPDLAELLDMPDRTILRAVDHAGTLGLTRSRMEKHAERAPGDTMRAARRLVTLTDQGRDLGAKLSANPPTRLREALEQLGLDARVPIVTDAESSAPSVPVNATE</sequence>
<name>A0ABR6BGE1_9PSEU</name>